<dbReference type="Proteomes" id="UP000346198">
    <property type="component" value="Unassembled WGS sequence"/>
</dbReference>
<name>A0A6C2UDI0_9BACT</name>
<dbReference type="InterPro" id="IPR028098">
    <property type="entry name" value="Glyco_trans_4-like_N"/>
</dbReference>
<dbReference type="InterPro" id="IPR001296">
    <property type="entry name" value="Glyco_trans_1"/>
</dbReference>
<protein>
    <submittedName>
        <fullName evidence="3">N-acetyl-alpha-D-glucosaminyl L-malate synthase</fullName>
    </submittedName>
</protein>
<dbReference type="SUPFAM" id="SSF53756">
    <property type="entry name" value="UDP-Glycosyltransferase/glycogen phosphorylase"/>
    <property type="match status" value="1"/>
</dbReference>
<evidence type="ECO:0000313" key="3">
    <source>
        <dbReference type="EMBL" id="VGO18262.1"/>
    </source>
</evidence>
<dbReference type="GO" id="GO:0016757">
    <property type="term" value="F:glycosyltransferase activity"/>
    <property type="evidence" value="ECO:0007669"/>
    <property type="project" value="InterPro"/>
</dbReference>
<evidence type="ECO:0000313" key="4">
    <source>
        <dbReference type="Proteomes" id="UP000346198"/>
    </source>
</evidence>
<dbReference type="PANTHER" id="PTHR45947">
    <property type="entry name" value="SULFOQUINOVOSYL TRANSFERASE SQD2"/>
    <property type="match status" value="1"/>
</dbReference>
<dbReference type="EMBL" id="CAAHFH010000001">
    <property type="protein sequence ID" value="VGO18262.1"/>
    <property type="molecule type" value="Genomic_DNA"/>
</dbReference>
<dbReference type="CDD" id="cd03801">
    <property type="entry name" value="GT4_PimA-like"/>
    <property type="match status" value="1"/>
</dbReference>
<dbReference type="Gene3D" id="3.40.50.2000">
    <property type="entry name" value="Glycogen Phosphorylase B"/>
    <property type="match status" value="2"/>
</dbReference>
<dbReference type="Pfam" id="PF00534">
    <property type="entry name" value="Glycos_transf_1"/>
    <property type="match status" value="1"/>
</dbReference>
<evidence type="ECO:0000259" key="1">
    <source>
        <dbReference type="Pfam" id="PF00534"/>
    </source>
</evidence>
<dbReference type="InterPro" id="IPR050194">
    <property type="entry name" value="Glycosyltransferase_grp1"/>
</dbReference>
<gene>
    <name evidence="3" type="primary">bshA_2</name>
    <name evidence="3" type="ORF">SCARR_00314</name>
</gene>
<feature type="domain" description="Glycosyltransferase subfamily 4-like N-terminal" evidence="2">
    <location>
        <begin position="38"/>
        <end position="201"/>
    </location>
</feature>
<dbReference type="RefSeq" id="WP_136059765.1">
    <property type="nucleotide sequence ID" value="NZ_CAAHFH010000001.1"/>
</dbReference>
<reference evidence="3 4" key="1">
    <citation type="submission" date="2019-04" db="EMBL/GenBank/DDBJ databases">
        <authorList>
            <person name="Van Vliet M D."/>
        </authorList>
    </citation>
    <scope>NUCLEOTIDE SEQUENCE [LARGE SCALE GENOMIC DNA]</scope>
    <source>
        <strain evidence="3 4">F21</strain>
    </source>
</reference>
<organism evidence="3 4">
    <name type="scientific">Pontiella sulfatireligans</name>
    <dbReference type="NCBI Taxonomy" id="2750658"/>
    <lineage>
        <taxon>Bacteria</taxon>
        <taxon>Pseudomonadati</taxon>
        <taxon>Kiritimatiellota</taxon>
        <taxon>Kiritimatiellia</taxon>
        <taxon>Kiritimatiellales</taxon>
        <taxon>Pontiellaceae</taxon>
        <taxon>Pontiella</taxon>
    </lineage>
</organism>
<feature type="domain" description="Glycosyl transferase family 1" evidence="1">
    <location>
        <begin position="214"/>
        <end position="364"/>
    </location>
</feature>
<accession>A0A6C2UDI0</accession>
<proteinExistence type="predicted"/>
<evidence type="ECO:0000259" key="2">
    <source>
        <dbReference type="Pfam" id="PF13439"/>
    </source>
</evidence>
<dbReference type="Pfam" id="PF13439">
    <property type="entry name" value="Glyco_transf_4"/>
    <property type="match status" value="1"/>
</dbReference>
<sequence length="389" mass="43447">MKRIKIALVASYPASLVLLPDRLKPKYRNRPEHAAPWVRSLTSALVKRDDVEFRVFSHSRAMSSVQNGEENGAKYTFIPKYEPVRIGNYHFHLPARLQFRKHIKAFAPDLVHGFGTESAYGLIASEQGLPSIVFIQGIQAKLAPYYDQFSFAQKWLRQHFERKVVNRASGLVAETKFAEDWAQSMRPEVQVAVIPHAVNPEFFKVNAQYAVDECLCIGTLNRTKAVDMAIRSLAATKNRGLKLSVIGSGPLAGEMKGLAEELGVSERVKFCGHLNRDQIIERMSKARMLAILSRMDTSPNILTEAHAAGLPVIGTRAGGIPDMIDDGKDGFLVDVDDFHSAAGKMDHLSGNPDLCRQMGQTGREKVRWLNEPDRIADLHVDFYRNILGL</sequence>
<keyword evidence="4" id="KW-1185">Reference proteome</keyword>
<dbReference type="AlphaFoldDB" id="A0A6C2UDI0"/>
<dbReference type="PANTHER" id="PTHR45947:SF3">
    <property type="entry name" value="SULFOQUINOVOSYL TRANSFERASE SQD2"/>
    <property type="match status" value="1"/>
</dbReference>